<keyword evidence="3" id="KW-0614">Plasmid</keyword>
<dbReference type="NCBIfam" id="TIGR02607">
    <property type="entry name" value="antidote_HigA"/>
    <property type="match status" value="1"/>
</dbReference>
<reference evidence="3" key="1">
    <citation type="journal article" date="2015" name="Appl. Environ. Microbiol.">
        <title>Discovery of a conjugative megaplasmid in Bifidobacterium breve.</title>
        <authorList>
            <person name="Bottacini F."/>
            <person name="O'Connell Motherway M."/>
            <person name="Casey E."/>
            <person name="McDonnell B."/>
            <person name="Mahony J."/>
            <person name="Ventura M."/>
            <person name="van Sinderen D."/>
        </authorList>
    </citation>
    <scope>NUCLEOTIDE SEQUENCE</scope>
    <source>
        <strain evidence="3">JCM 7017</strain>
        <plasmid evidence="3">megaplasmid pMP7017</plasmid>
    </source>
</reference>
<accession>A0A0A0V101</accession>
<dbReference type="CDD" id="cd00093">
    <property type="entry name" value="HTH_XRE"/>
    <property type="match status" value="1"/>
</dbReference>
<geneLocation type="plasmid" evidence="3">
    <name>megaplasmid pMP7017</name>
</geneLocation>
<dbReference type="RefSeq" id="WP_052791118.1">
    <property type="nucleotide sequence ID" value="NZ_KM406416.1"/>
</dbReference>
<dbReference type="GO" id="GO:0003677">
    <property type="term" value="F:DNA binding"/>
    <property type="evidence" value="ECO:0007669"/>
    <property type="project" value="UniProtKB-KW"/>
</dbReference>
<dbReference type="PANTHER" id="PTHR36924:SF1">
    <property type="entry name" value="ANTITOXIN HIGA-1"/>
    <property type="match status" value="1"/>
</dbReference>
<gene>
    <name evidence="3" type="ORF">B7017_p0019</name>
</gene>
<dbReference type="SUPFAM" id="SSF47413">
    <property type="entry name" value="lambda repressor-like DNA-binding domains"/>
    <property type="match status" value="1"/>
</dbReference>
<dbReference type="InterPro" id="IPR001387">
    <property type="entry name" value="Cro/C1-type_HTH"/>
</dbReference>
<dbReference type="EMBL" id="KM406416">
    <property type="protein sequence ID" value="AIW55072.1"/>
    <property type="molecule type" value="Genomic_DNA"/>
</dbReference>
<dbReference type="PROSITE" id="PS50943">
    <property type="entry name" value="HTH_CROC1"/>
    <property type="match status" value="1"/>
</dbReference>
<dbReference type="AlphaFoldDB" id="A0A0A0V101"/>
<dbReference type="InterPro" id="IPR013430">
    <property type="entry name" value="Toxin_antidote_HigA"/>
</dbReference>
<evidence type="ECO:0000313" key="3">
    <source>
        <dbReference type="EMBL" id="AIW55072.1"/>
    </source>
</evidence>
<evidence type="ECO:0000256" key="1">
    <source>
        <dbReference type="ARBA" id="ARBA00023125"/>
    </source>
</evidence>
<proteinExistence type="predicted"/>
<evidence type="ECO:0000259" key="2">
    <source>
        <dbReference type="PROSITE" id="PS50943"/>
    </source>
</evidence>
<dbReference type="Pfam" id="PF01381">
    <property type="entry name" value="HTH_3"/>
    <property type="match status" value="1"/>
</dbReference>
<dbReference type="InterPro" id="IPR010982">
    <property type="entry name" value="Lambda_DNA-bd_dom_sf"/>
</dbReference>
<feature type="domain" description="HTH cro/C1-type" evidence="2">
    <location>
        <begin position="22"/>
        <end position="69"/>
    </location>
</feature>
<organism evidence="3">
    <name type="scientific">Bifidobacterium breve</name>
    <dbReference type="NCBI Taxonomy" id="1685"/>
    <lineage>
        <taxon>Bacteria</taxon>
        <taxon>Bacillati</taxon>
        <taxon>Actinomycetota</taxon>
        <taxon>Actinomycetes</taxon>
        <taxon>Bifidobacteriales</taxon>
        <taxon>Bifidobacteriaceae</taxon>
        <taxon>Bifidobacterium</taxon>
    </lineage>
</organism>
<sequence length="92" mass="10538">MSNDGHAPLPGEVLVDKFLRPNDITMYRLAKAMNVPQTYINYIVVGKKRITVPTAFQLAYVLGTTPEYWLELQLHYDVDHFELDENGLTTLL</sequence>
<dbReference type="Gene3D" id="1.10.260.40">
    <property type="entry name" value="lambda repressor-like DNA-binding domains"/>
    <property type="match status" value="1"/>
</dbReference>
<dbReference type="SMART" id="SM00530">
    <property type="entry name" value="HTH_XRE"/>
    <property type="match status" value="1"/>
</dbReference>
<name>A0A0A0V101_BIFBR</name>
<dbReference type="PANTHER" id="PTHR36924">
    <property type="entry name" value="ANTITOXIN HIGA-1"/>
    <property type="match status" value="1"/>
</dbReference>
<protein>
    <submittedName>
        <fullName evidence="3">Antidote protein, toxin-antitoxin system</fullName>
    </submittedName>
</protein>
<keyword evidence="1" id="KW-0238">DNA-binding</keyword>